<comment type="caution">
    <text evidence="1">The sequence shown here is derived from an EMBL/GenBank/DDBJ whole genome shotgun (WGS) entry which is preliminary data.</text>
</comment>
<dbReference type="SUPFAM" id="SSF52058">
    <property type="entry name" value="L domain-like"/>
    <property type="match status" value="1"/>
</dbReference>
<proteinExistence type="predicted"/>
<organism evidence="1 2">
    <name type="scientific">Turnera subulata</name>
    <dbReference type="NCBI Taxonomy" id="218843"/>
    <lineage>
        <taxon>Eukaryota</taxon>
        <taxon>Viridiplantae</taxon>
        <taxon>Streptophyta</taxon>
        <taxon>Embryophyta</taxon>
        <taxon>Tracheophyta</taxon>
        <taxon>Spermatophyta</taxon>
        <taxon>Magnoliopsida</taxon>
        <taxon>eudicotyledons</taxon>
        <taxon>Gunneridae</taxon>
        <taxon>Pentapetalae</taxon>
        <taxon>rosids</taxon>
        <taxon>fabids</taxon>
        <taxon>Malpighiales</taxon>
        <taxon>Passifloraceae</taxon>
        <taxon>Turnera</taxon>
    </lineage>
</organism>
<evidence type="ECO:0000313" key="1">
    <source>
        <dbReference type="EMBL" id="KAJ4839279.1"/>
    </source>
</evidence>
<dbReference type="AlphaFoldDB" id="A0A9Q0JF51"/>
<dbReference type="Gene3D" id="3.80.10.10">
    <property type="entry name" value="Ribonuclease Inhibitor"/>
    <property type="match status" value="1"/>
</dbReference>
<accession>A0A9Q0JF51</accession>
<name>A0A9Q0JF51_9ROSI</name>
<dbReference type="Proteomes" id="UP001141552">
    <property type="component" value="Unassembled WGS sequence"/>
</dbReference>
<gene>
    <name evidence="1" type="ORF">Tsubulata_011430</name>
</gene>
<reference evidence="1" key="2">
    <citation type="journal article" date="2023" name="Plants (Basel)">
        <title>Annotation of the Turnera subulata (Passifloraceae) Draft Genome Reveals the S-Locus Evolved after the Divergence of Turneroideae from Passifloroideae in a Stepwise Manner.</title>
        <authorList>
            <person name="Henning P.M."/>
            <person name="Roalson E.H."/>
            <person name="Mir W."/>
            <person name="McCubbin A.G."/>
            <person name="Shore J.S."/>
        </authorList>
    </citation>
    <scope>NUCLEOTIDE SEQUENCE</scope>
    <source>
        <strain evidence="1">F60SS</strain>
    </source>
</reference>
<reference evidence="1" key="1">
    <citation type="submission" date="2022-02" db="EMBL/GenBank/DDBJ databases">
        <authorList>
            <person name="Henning P.M."/>
            <person name="McCubbin A.G."/>
            <person name="Shore J.S."/>
        </authorList>
    </citation>
    <scope>NUCLEOTIDE SEQUENCE</scope>
    <source>
        <strain evidence="1">F60SS</strain>
        <tissue evidence="1">Leaves</tissue>
    </source>
</reference>
<keyword evidence="2" id="KW-1185">Reference proteome</keyword>
<evidence type="ECO:0000313" key="2">
    <source>
        <dbReference type="Proteomes" id="UP001141552"/>
    </source>
</evidence>
<protein>
    <submittedName>
        <fullName evidence="1">Uncharacterized protein</fullName>
    </submittedName>
</protein>
<dbReference type="EMBL" id="JAKUCV010003357">
    <property type="protein sequence ID" value="KAJ4839279.1"/>
    <property type="molecule type" value="Genomic_DNA"/>
</dbReference>
<dbReference type="OrthoDB" id="676979at2759"/>
<sequence length="133" mass="15187">LHKNLYNISSIDRIVVCYNRLNESIPFNIGLTLPTIKRPIPKDIERLLRPKALVFAQNQLEDGLSFINSLTNYSHLCRIDIHQNFFTGQIPKSTANLSSYLRFINLGDNPFPLELSISKVCNGCIFNKIYFAA</sequence>
<dbReference type="InterPro" id="IPR032675">
    <property type="entry name" value="LRR_dom_sf"/>
</dbReference>
<feature type="non-terminal residue" evidence="1">
    <location>
        <position position="133"/>
    </location>
</feature>